<dbReference type="PANTHER" id="PTHR33993">
    <property type="entry name" value="GLYOXALASE-RELATED"/>
    <property type="match status" value="1"/>
</dbReference>
<sequence>MIKKVAFIGHRVTDMDRAKKFYGEVLGLDKTAEYEGKWCEFDTPEGKTIALDTFSPEGTPPYLSLETDDIEAEVERLKQAGVEVLMDVRDNKVCKMAIIKDSEGNGIMLHQIAPERAK</sequence>
<dbReference type="InterPro" id="IPR029068">
    <property type="entry name" value="Glyas_Bleomycin-R_OHBP_Dase"/>
</dbReference>
<reference evidence="2 3" key="1">
    <citation type="submission" date="2020-08" db="EMBL/GenBank/DDBJ databases">
        <title>Acidobacteriota in marine sediments use diverse sulfur dissimilation pathways.</title>
        <authorList>
            <person name="Wasmund K."/>
        </authorList>
    </citation>
    <scope>NUCLEOTIDE SEQUENCE [LARGE SCALE GENOMIC DNA]</scope>
    <source>
        <strain evidence="2">MAG AM4</strain>
    </source>
</reference>
<organism evidence="2 3">
    <name type="scientific">Candidatus Polarisedimenticola svalbardensis</name>
    <dbReference type="NCBI Taxonomy" id="2886004"/>
    <lineage>
        <taxon>Bacteria</taxon>
        <taxon>Pseudomonadati</taxon>
        <taxon>Acidobacteriota</taxon>
        <taxon>Candidatus Polarisedimenticolia</taxon>
        <taxon>Candidatus Polarisedimenticolales</taxon>
        <taxon>Candidatus Polarisedimenticolaceae</taxon>
        <taxon>Candidatus Polarisedimenticola</taxon>
    </lineage>
</organism>
<dbReference type="InterPro" id="IPR037523">
    <property type="entry name" value="VOC_core"/>
</dbReference>
<gene>
    <name evidence="2" type="ORF">IFK94_03380</name>
</gene>
<evidence type="ECO:0000313" key="2">
    <source>
        <dbReference type="EMBL" id="MBD3867144.1"/>
    </source>
</evidence>
<dbReference type="Proteomes" id="UP000648239">
    <property type="component" value="Unassembled WGS sequence"/>
</dbReference>
<dbReference type="SUPFAM" id="SSF54593">
    <property type="entry name" value="Glyoxalase/Bleomycin resistance protein/Dihydroxybiphenyl dioxygenase"/>
    <property type="match status" value="1"/>
</dbReference>
<dbReference type="InterPro" id="IPR052164">
    <property type="entry name" value="Anthracycline_SecMetBiosynth"/>
</dbReference>
<dbReference type="EMBL" id="JACXWD010000006">
    <property type="protein sequence ID" value="MBD3867144.1"/>
    <property type="molecule type" value="Genomic_DNA"/>
</dbReference>
<proteinExistence type="predicted"/>
<accession>A0A8J6Y0W4</accession>
<dbReference type="InterPro" id="IPR004360">
    <property type="entry name" value="Glyas_Fos-R_dOase_dom"/>
</dbReference>
<dbReference type="PANTHER" id="PTHR33993:SF14">
    <property type="entry name" value="GB|AAF24581.1"/>
    <property type="match status" value="1"/>
</dbReference>
<evidence type="ECO:0000259" key="1">
    <source>
        <dbReference type="PROSITE" id="PS51819"/>
    </source>
</evidence>
<dbReference type="Gene3D" id="3.10.180.10">
    <property type="entry name" value="2,3-Dihydroxybiphenyl 1,2-Dioxygenase, domain 1"/>
    <property type="match status" value="1"/>
</dbReference>
<dbReference type="AlphaFoldDB" id="A0A8J6Y0W4"/>
<name>A0A8J6Y0W4_9BACT</name>
<protein>
    <submittedName>
        <fullName evidence="2">VOC family protein</fullName>
    </submittedName>
</protein>
<dbReference type="PROSITE" id="PS51819">
    <property type="entry name" value="VOC"/>
    <property type="match status" value="1"/>
</dbReference>
<feature type="domain" description="VOC" evidence="1">
    <location>
        <begin position="4"/>
        <end position="112"/>
    </location>
</feature>
<evidence type="ECO:0000313" key="3">
    <source>
        <dbReference type="Proteomes" id="UP000648239"/>
    </source>
</evidence>
<dbReference type="Pfam" id="PF00903">
    <property type="entry name" value="Glyoxalase"/>
    <property type="match status" value="1"/>
</dbReference>
<comment type="caution">
    <text evidence="2">The sequence shown here is derived from an EMBL/GenBank/DDBJ whole genome shotgun (WGS) entry which is preliminary data.</text>
</comment>